<protein>
    <submittedName>
        <fullName evidence="1">MmcQ/YjbR family DNA-binding protein</fullName>
    </submittedName>
</protein>
<reference evidence="1" key="1">
    <citation type="submission" date="2018-07" db="EMBL/GenBank/DDBJ databases">
        <title>Genome assembly of strain Ka43.</title>
        <authorList>
            <person name="Kukolya J."/>
            <person name="Nagy I."/>
            <person name="Horvath B."/>
            <person name="Toth A."/>
        </authorList>
    </citation>
    <scope>NUCLEOTIDE SEQUENCE</scope>
    <source>
        <strain evidence="1">KB43</strain>
    </source>
</reference>
<dbReference type="SUPFAM" id="SSF142906">
    <property type="entry name" value="YjbR-like"/>
    <property type="match status" value="1"/>
</dbReference>
<dbReference type="InterPro" id="IPR058532">
    <property type="entry name" value="YjbR/MT2646/Rv2570-like"/>
</dbReference>
<keyword evidence="1" id="KW-0238">DNA-binding</keyword>
<dbReference type="PANTHER" id="PTHR35145">
    <property type="entry name" value="CYTOPLASMIC PROTEIN-RELATED"/>
    <property type="match status" value="1"/>
</dbReference>
<dbReference type="AlphaFoldDB" id="A0A928YTU2"/>
<evidence type="ECO:0000313" key="2">
    <source>
        <dbReference type="Proteomes" id="UP000652567"/>
    </source>
</evidence>
<evidence type="ECO:0000313" key="1">
    <source>
        <dbReference type="EMBL" id="MBE8717222.1"/>
    </source>
</evidence>
<dbReference type="RefSeq" id="WP_193912472.1">
    <property type="nucleotide sequence ID" value="NZ_PRDL01000001.1"/>
</dbReference>
<name>A0A928YTU2_9GAMM</name>
<dbReference type="InterPro" id="IPR007351">
    <property type="entry name" value="YjbR"/>
</dbReference>
<dbReference type="InterPro" id="IPR038056">
    <property type="entry name" value="YjbR-like_sf"/>
</dbReference>
<keyword evidence="2" id="KW-1185">Reference proteome</keyword>
<dbReference type="EMBL" id="PRDL01000001">
    <property type="protein sequence ID" value="MBE8717222.1"/>
    <property type="molecule type" value="Genomic_DNA"/>
</dbReference>
<sequence length="118" mass="13362">MDFLSAQKYLSGKPQARENFPFGPEVAVYKVCHKMFATLTVESGLPRVNLKCDPDEALALRDKYPAVQPGHHMNKKHWNTVYLDGSINSADIERMIDNSYDLVVNNLPTDERVKLLGK</sequence>
<dbReference type="PANTHER" id="PTHR35145:SF1">
    <property type="entry name" value="CYTOPLASMIC PROTEIN"/>
    <property type="match status" value="1"/>
</dbReference>
<dbReference type="GO" id="GO:0003677">
    <property type="term" value="F:DNA binding"/>
    <property type="evidence" value="ECO:0007669"/>
    <property type="project" value="UniProtKB-KW"/>
</dbReference>
<accession>A0A928YTU2</accession>
<dbReference type="Gene3D" id="3.90.1150.30">
    <property type="match status" value="1"/>
</dbReference>
<organism evidence="1 2">
    <name type="scientific">Cellvibrio polysaccharolyticus</name>
    <dbReference type="NCBI Taxonomy" id="2082724"/>
    <lineage>
        <taxon>Bacteria</taxon>
        <taxon>Pseudomonadati</taxon>
        <taxon>Pseudomonadota</taxon>
        <taxon>Gammaproteobacteria</taxon>
        <taxon>Cellvibrionales</taxon>
        <taxon>Cellvibrionaceae</taxon>
        <taxon>Cellvibrio</taxon>
    </lineage>
</organism>
<proteinExistence type="predicted"/>
<dbReference type="Proteomes" id="UP000652567">
    <property type="component" value="Unassembled WGS sequence"/>
</dbReference>
<dbReference type="Pfam" id="PF04237">
    <property type="entry name" value="YjbR"/>
    <property type="match status" value="1"/>
</dbReference>
<comment type="caution">
    <text evidence="1">The sequence shown here is derived from an EMBL/GenBank/DDBJ whole genome shotgun (WGS) entry which is preliminary data.</text>
</comment>
<gene>
    <name evidence="1" type="ORF">C4F51_08490</name>
</gene>